<feature type="region of interest" description="Disordered" evidence="1">
    <location>
        <begin position="813"/>
        <end position="843"/>
    </location>
</feature>
<protein>
    <submittedName>
        <fullName evidence="2">Putative Lecithin-cholesterol acyl transferase</fullName>
    </submittedName>
</protein>
<keyword evidence="2" id="KW-0808">Transferase</keyword>
<dbReference type="Proteomes" id="UP000315496">
    <property type="component" value="Chromosome 3"/>
</dbReference>
<dbReference type="Pfam" id="PF02450">
    <property type="entry name" value="LCAT"/>
    <property type="match status" value="1"/>
</dbReference>
<keyword evidence="3" id="KW-1185">Reference proteome</keyword>
<feature type="region of interest" description="Disordered" evidence="1">
    <location>
        <begin position="254"/>
        <end position="279"/>
    </location>
</feature>
<gene>
    <name evidence="2" type="ORF">GMRT_10081</name>
</gene>
<dbReference type="OrthoDB" id="190846at2759"/>
<feature type="compositionally biased region" description="Low complexity" evidence="1">
    <location>
        <begin position="833"/>
        <end position="843"/>
    </location>
</feature>
<feature type="compositionally biased region" description="Polar residues" evidence="1">
    <location>
        <begin position="605"/>
        <end position="616"/>
    </location>
</feature>
<evidence type="ECO:0000313" key="3">
    <source>
        <dbReference type="Proteomes" id="UP000315496"/>
    </source>
</evidence>
<evidence type="ECO:0000313" key="2">
    <source>
        <dbReference type="EMBL" id="TNJ27950.1"/>
    </source>
</evidence>
<comment type="caution">
    <text evidence="2">The sequence shown here is derived from an EMBL/GenBank/DDBJ whole genome shotgun (WGS) entry which is preliminary data.</text>
</comment>
<dbReference type="VEuPathDB" id="GiardiaDB:GMRT_10081"/>
<feature type="region of interest" description="Disordered" evidence="1">
    <location>
        <begin position="583"/>
        <end position="616"/>
    </location>
</feature>
<dbReference type="GO" id="GO:0006629">
    <property type="term" value="P:lipid metabolic process"/>
    <property type="evidence" value="ECO:0007669"/>
    <property type="project" value="InterPro"/>
</dbReference>
<proteinExistence type="predicted"/>
<sequence length="843" mass="94437">MPPPILLIPGTAGSRMVARARGADHVEDAWVNSQIFPKPQYARKITHYLWGTPNPETLVYESYVREYASVEPVNGLSGARRLFAIKGLEGMLKRKRLGYYYETFINWFTTYHGYQEEVDLDAFTYDWRQEISHPCVLEGLRKTIKSLRNRNGGQRITLITHSLGGLVATSYMRRFSDWNDDVCRLVALCVPFDGVGGIGLLGFLTGYTLRLPIPYSCGRGVESSSGSFVSLLPAPGGCGGSSFVTSRIYVKKRMKSPTDLPPHSERQASGQIGRDEQKTDDAPTVCIKLSRNAYKHRIPDVAFCILERISADPNLLTVDVVKTLKLLQKCCKPRAVKLIFDGGTQMVRKRRRHRLEKLLERPFRDPENVPELVDLGVVYLRQNTAFSPSSELYPEGTTPLSCATSLSMSTSLFSPDLIPTTESDFLFQTSTSIIVSASNRVRPPLMTLPSEPTTFLWECYTPWAPYMTRNEEIIPLQFSRRVSGNASMHPDVCLAGDSIALRANTPFSQFLEETNGGFKGTRTLSWIEFPEICSHAETTVLLEEFSAMAEQIPTYVNVSGRVILARKAILNFNELPHIEKEPKIKRVDTGESGYGQKKPIEASEGGTSKSPIDQDLSLSNVTSTKEIEGRVEISDVSSKSSEHRTRSVILRPYLAPWASNISRRQIPERPILELIDHVIKPGTIDSLLFPSFHGYWKYSAERRETPIQFPTNPDAFRFLNLVAYGKETPLHVVYPRPVSDYSELPNQLPTFVFVQGDGTVILNSALRDGIPDAYVHDRVAFPGLTHTNMLHNFDVFVRISEFLGFPPIVRKEDEHESPIDDSDGSNDLLTHTSPSESSDSSDL</sequence>
<dbReference type="AlphaFoldDB" id="A0A4Z1SQI8"/>
<reference evidence="2 3" key="1">
    <citation type="submission" date="2019-05" db="EMBL/GenBank/DDBJ databases">
        <title>The compact genome of Giardia muris reveals important steps in the evolution of intestinal protozoan parasites.</title>
        <authorList>
            <person name="Xu F."/>
            <person name="Jimenez-Gonzalez A."/>
            <person name="Einarsson E."/>
            <person name="Astvaldsson A."/>
            <person name="Peirasmaki D."/>
            <person name="Eckmann L."/>
            <person name="Andersson J.O."/>
            <person name="Svard S.G."/>
            <person name="Jerlstrom-Hultqvist J."/>
        </authorList>
    </citation>
    <scope>NUCLEOTIDE SEQUENCE [LARGE SCALE GENOMIC DNA]</scope>
    <source>
        <strain evidence="2 3">Roberts-Thomson</strain>
    </source>
</reference>
<accession>A0A4Z1SQI8</accession>
<dbReference type="InterPro" id="IPR003386">
    <property type="entry name" value="LACT/PDAT_acylTrfase"/>
</dbReference>
<evidence type="ECO:0000256" key="1">
    <source>
        <dbReference type="SAM" id="MobiDB-lite"/>
    </source>
</evidence>
<dbReference type="Gene3D" id="3.40.50.1820">
    <property type="entry name" value="alpha/beta hydrolase"/>
    <property type="match status" value="1"/>
</dbReference>
<name>A0A4Z1SQI8_GIAMU</name>
<dbReference type="PANTHER" id="PTHR11440">
    <property type="entry name" value="LECITHIN-CHOLESTEROL ACYLTRANSFERASE-RELATED"/>
    <property type="match status" value="1"/>
</dbReference>
<dbReference type="EMBL" id="VDLU01000003">
    <property type="protein sequence ID" value="TNJ27950.1"/>
    <property type="molecule type" value="Genomic_DNA"/>
</dbReference>
<dbReference type="GO" id="GO:0008374">
    <property type="term" value="F:O-acyltransferase activity"/>
    <property type="evidence" value="ECO:0007669"/>
    <property type="project" value="InterPro"/>
</dbReference>
<dbReference type="InterPro" id="IPR029058">
    <property type="entry name" value="AB_hydrolase_fold"/>
</dbReference>
<organism evidence="2 3">
    <name type="scientific">Giardia muris</name>
    <dbReference type="NCBI Taxonomy" id="5742"/>
    <lineage>
        <taxon>Eukaryota</taxon>
        <taxon>Metamonada</taxon>
        <taxon>Diplomonadida</taxon>
        <taxon>Hexamitidae</taxon>
        <taxon>Giardiinae</taxon>
        <taxon>Giardia</taxon>
    </lineage>
</organism>
<dbReference type="SUPFAM" id="SSF53474">
    <property type="entry name" value="alpha/beta-Hydrolases"/>
    <property type="match status" value="1"/>
</dbReference>